<keyword evidence="8" id="KW-1185">Reference proteome</keyword>
<keyword evidence="3 5" id="KW-1133">Transmembrane helix</keyword>
<evidence type="ECO:0000256" key="5">
    <source>
        <dbReference type="SAM" id="Phobius"/>
    </source>
</evidence>
<dbReference type="Proteomes" id="UP001460679">
    <property type="component" value="Chromosome"/>
</dbReference>
<dbReference type="Pfam" id="PF05154">
    <property type="entry name" value="TM2"/>
    <property type="match status" value="1"/>
</dbReference>
<dbReference type="EMBL" id="CP148066">
    <property type="protein sequence ID" value="WXL28442.1"/>
    <property type="molecule type" value="Genomic_DNA"/>
</dbReference>
<evidence type="ECO:0000256" key="1">
    <source>
        <dbReference type="ARBA" id="ARBA00004141"/>
    </source>
</evidence>
<reference evidence="7" key="1">
    <citation type="submission" date="2024-03" db="EMBL/GenBank/DDBJ databases">
        <title>Complete genome sequence of Mycoplasma gypis type strain B1/T1.</title>
        <authorList>
            <person name="Spergser J."/>
        </authorList>
    </citation>
    <scope>NUCLEOTIDE SEQUENCE [LARGE SCALE GENOMIC DNA]</scope>
    <source>
        <strain evidence="7">B1/T1</strain>
    </source>
</reference>
<sequence>MYKKEEILEVYQNISKRDVNTFLILSIFKGLGVPSFYLGYKKTGFAWLFFGVIAVINLIAMIVLVSVKPEGVSVLGSILGIVISVLYLVGALLISSIDIIRCFNGNLKDVEGKKLTPASDKNLLESYLASFGENSSENENKSEE</sequence>
<evidence type="ECO:0000259" key="6">
    <source>
        <dbReference type="Pfam" id="PF05154"/>
    </source>
</evidence>
<evidence type="ECO:0000313" key="7">
    <source>
        <dbReference type="EMBL" id="WXL28442.1"/>
    </source>
</evidence>
<evidence type="ECO:0000256" key="4">
    <source>
        <dbReference type="ARBA" id="ARBA00023136"/>
    </source>
</evidence>
<evidence type="ECO:0000256" key="3">
    <source>
        <dbReference type="ARBA" id="ARBA00022989"/>
    </source>
</evidence>
<gene>
    <name evidence="7" type="ORF">WG616_00190</name>
</gene>
<comment type="subcellular location">
    <subcellularLocation>
        <location evidence="1">Membrane</location>
        <topology evidence="1">Multi-pass membrane protein</topology>
    </subcellularLocation>
</comment>
<keyword evidence="4 5" id="KW-0472">Membrane</keyword>
<proteinExistence type="predicted"/>
<evidence type="ECO:0000313" key="8">
    <source>
        <dbReference type="Proteomes" id="UP001460679"/>
    </source>
</evidence>
<keyword evidence="2 5" id="KW-0812">Transmembrane</keyword>
<feature type="transmembrane region" description="Helical" evidence="5">
    <location>
        <begin position="74"/>
        <end position="94"/>
    </location>
</feature>
<name>A0ABZ2RN86_9BACT</name>
<feature type="transmembrane region" description="Helical" evidence="5">
    <location>
        <begin position="46"/>
        <end position="67"/>
    </location>
</feature>
<feature type="domain" description="TM2" evidence="6">
    <location>
        <begin position="16"/>
        <end position="56"/>
    </location>
</feature>
<dbReference type="RefSeq" id="WP_205499533.1">
    <property type="nucleotide sequence ID" value="NZ_CP148066.1"/>
</dbReference>
<feature type="transmembrane region" description="Helical" evidence="5">
    <location>
        <begin position="21"/>
        <end position="40"/>
    </location>
</feature>
<evidence type="ECO:0000256" key="2">
    <source>
        <dbReference type="ARBA" id="ARBA00022692"/>
    </source>
</evidence>
<organism evidence="7 8">
    <name type="scientific">[Mycoplasma] gypis</name>
    <dbReference type="NCBI Taxonomy" id="92404"/>
    <lineage>
        <taxon>Bacteria</taxon>
        <taxon>Bacillati</taxon>
        <taxon>Mycoplasmatota</taxon>
        <taxon>Mycoplasmoidales</taxon>
        <taxon>Metamycoplasmataceae</taxon>
        <taxon>Metamycoplasma</taxon>
    </lineage>
</organism>
<protein>
    <submittedName>
        <fullName evidence="7">TM2 domain-containing protein</fullName>
    </submittedName>
</protein>
<accession>A0ABZ2RN86</accession>
<dbReference type="InterPro" id="IPR007829">
    <property type="entry name" value="TM2"/>
</dbReference>